<dbReference type="InterPro" id="IPR002909">
    <property type="entry name" value="IPT_dom"/>
</dbReference>
<dbReference type="PRINTS" id="PR00057">
    <property type="entry name" value="NFKBTNSCPFCT"/>
</dbReference>
<name>A0A060XGI5_ONCMY</name>
<dbReference type="EMBL" id="FR905343">
    <property type="protein sequence ID" value="CDQ78566.1"/>
    <property type="molecule type" value="Genomic_DNA"/>
</dbReference>
<reference evidence="4" key="2">
    <citation type="submission" date="2014-03" db="EMBL/GenBank/DDBJ databases">
        <authorList>
            <person name="Genoscope - CEA"/>
        </authorList>
    </citation>
    <scope>NUCLEOTIDE SEQUENCE</scope>
</reference>
<evidence type="ECO:0000256" key="1">
    <source>
        <dbReference type="ARBA" id="ARBA00022553"/>
    </source>
</evidence>
<dbReference type="GO" id="GO:0007399">
    <property type="term" value="P:nervous system development"/>
    <property type="evidence" value="ECO:0007669"/>
    <property type="project" value="UniProtKB-ARBA"/>
</dbReference>
<dbReference type="PANTHER" id="PTHR24169:SF1">
    <property type="entry name" value="TRANSCRIPTION FACTOR P65"/>
    <property type="match status" value="1"/>
</dbReference>
<dbReference type="AlphaFoldDB" id="A0A060XGI5"/>
<dbReference type="InterPro" id="IPR037059">
    <property type="entry name" value="RHD_DNA_bind_dom_sf"/>
</dbReference>
<dbReference type="GO" id="GO:0005634">
    <property type="term" value="C:nucleus"/>
    <property type="evidence" value="ECO:0007669"/>
    <property type="project" value="TreeGrafter"/>
</dbReference>
<feature type="region of interest" description="Disordered" evidence="2">
    <location>
        <begin position="404"/>
        <end position="424"/>
    </location>
</feature>
<dbReference type="PROSITE" id="PS01204">
    <property type="entry name" value="REL_1"/>
    <property type="match status" value="1"/>
</dbReference>
<dbReference type="InterPro" id="IPR008967">
    <property type="entry name" value="p53-like_TF_DNA-bd_sf"/>
</dbReference>
<dbReference type="CDD" id="cd01177">
    <property type="entry name" value="IPT_NFkappaB"/>
    <property type="match status" value="1"/>
</dbReference>
<accession>A0A060XGI5</accession>
<evidence type="ECO:0000313" key="5">
    <source>
        <dbReference type="Proteomes" id="UP000193380"/>
    </source>
</evidence>
<reference evidence="4" key="1">
    <citation type="journal article" date="2014" name="Nat. Commun.">
        <title>The rainbow trout genome provides novel insights into evolution after whole-genome duplication in vertebrates.</title>
        <authorList>
            <person name="Berthelot C."/>
            <person name="Brunet F."/>
            <person name="Chalopin D."/>
            <person name="Juanchich A."/>
            <person name="Bernard M."/>
            <person name="Noel B."/>
            <person name="Bento P."/>
            <person name="Da Silva C."/>
            <person name="Labadie K."/>
            <person name="Alberti A."/>
            <person name="Aury J.M."/>
            <person name="Louis A."/>
            <person name="Dehais P."/>
            <person name="Bardou P."/>
            <person name="Montfort J."/>
            <person name="Klopp C."/>
            <person name="Cabau C."/>
            <person name="Gaspin C."/>
            <person name="Thorgaard G.H."/>
            <person name="Boussaha M."/>
            <person name="Quillet E."/>
            <person name="Guyomard R."/>
            <person name="Galiana D."/>
            <person name="Bobe J."/>
            <person name="Volff J.N."/>
            <person name="Genet C."/>
            <person name="Wincker P."/>
            <person name="Jaillon O."/>
            <person name="Roest Crollius H."/>
            <person name="Guiguen Y."/>
        </authorList>
    </citation>
    <scope>NUCLEOTIDE SEQUENCE [LARGE SCALE GENOMIC DNA]</scope>
</reference>
<dbReference type="Pfam" id="PF16179">
    <property type="entry name" value="RHD_dimer"/>
    <property type="match status" value="1"/>
</dbReference>
<dbReference type="FunFam" id="2.60.40.340:FF:000003">
    <property type="entry name" value="NFkB p65 transcription factor"/>
    <property type="match status" value="1"/>
</dbReference>
<keyword evidence="1" id="KW-0597">Phosphoprotein</keyword>
<dbReference type="Gene3D" id="2.60.40.340">
    <property type="entry name" value="Rel homology domain (RHD), DNA-binding domain"/>
    <property type="match status" value="1"/>
</dbReference>
<dbReference type="GO" id="GO:0045944">
    <property type="term" value="P:positive regulation of transcription by RNA polymerase II"/>
    <property type="evidence" value="ECO:0007669"/>
    <property type="project" value="TreeGrafter"/>
</dbReference>
<dbReference type="STRING" id="8022.A0A060XGI5"/>
<dbReference type="SUPFAM" id="SSF81296">
    <property type="entry name" value="E set domains"/>
    <property type="match status" value="1"/>
</dbReference>
<dbReference type="PaxDb" id="8022-A0A060XGI5"/>
<dbReference type="PANTHER" id="PTHR24169">
    <property type="entry name" value="NUCLEAR FACTOR NF-KAPPA-B PROTEIN"/>
    <property type="match status" value="1"/>
</dbReference>
<dbReference type="GO" id="GO:0000981">
    <property type="term" value="F:DNA-binding transcription factor activity, RNA polymerase II-specific"/>
    <property type="evidence" value="ECO:0007669"/>
    <property type="project" value="TreeGrafter"/>
</dbReference>
<dbReference type="InterPro" id="IPR033926">
    <property type="entry name" value="IPT_NFkappaB"/>
</dbReference>
<dbReference type="SMART" id="SM00429">
    <property type="entry name" value="IPT"/>
    <property type="match status" value="1"/>
</dbReference>
<dbReference type="FunFam" id="2.60.40.10:FF:000046">
    <property type="entry name" value="Nuclear factor NF-kappa-B p105 subunit"/>
    <property type="match status" value="1"/>
</dbReference>
<dbReference type="Proteomes" id="UP000193380">
    <property type="component" value="Unassembled WGS sequence"/>
</dbReference>
<dbReference type="InterPro" id="IPR013783">
    <property type="entry name" value="Ig-like_fold"/>
</dbReference>
<dbReference type="GO" id="GO:0006954">
    <property type="term" value="P:inflammatory response"/>
    <property type="evidence" value="ECO:0007669"/>
    <property type="project" value="TreeGrafter"/>
</dbReference>
<dbReference type="InterPro" id="IPR011539">
    <property type="entry name" value="RHD_DNA_bind_dom"/>
</dbReference>
<dbReference type="SUPFAM" id="SSF49417">
    <property type="entry name" value="p53-like transcription factors"/>
    <property type="match status" value="1"/>
</dbReference>
<dbReference type="InterPro" id="IPR032397">
    <property type="entry name" value="RHD_dimer"/>
</dbReference>
<dbReference type="GO" id="GO:0005737">
    <property type="term" value="C:cytoplasm"/>
    <property type="evidence" value="ECO:0007669"/>
    <property type="project" value="InterPro"/>
</dbReference>
<proteinExistence type="predicted"/>
<dbReference type="GO" id="GO:0038061">
    <property type="term" value="P:non-canonical NF-kappaB signal transduction"/>
    <property type="evidence" value="ECO:0007669"/>
    <property type="project" value="TreeGrafter"/>
</dbReference>
<evidence type="ECO:0000259" key="3">
    <source>
        <dbReference type="PROSITE" id="PS50254"/>
    </source>
</evidence>
<dbReference type="GO" id="GO:0000978">
    <property type="term" value="F:RNA polymerase II cis-regulatory region sequence-specific DNA binding"/>
    <property type="evidence" value="ECO:0007669"/>
    <property type="project" value="TreeGrafter"/>
</dbReference>
<protein>
    <recommendedName>
        <fullName evidence="3">RHD domain-containing protein</fullName>
    </recommendedName>
</protein>
<dbReference type="Gene3D" id="2.60.40.10">
    <property type="entry name" value="Immunoglobulins"/>
    <property type="match status" value="1"/>
</dbReference>
<dbReference type="InterPro" id="IPR030492">
    <property type="entry name" value="RHD_CS"/>
</dbReference>
<dbReference type="InterPro" id="IPR014756">
    <property type="entry name" value="Ig_E-set"/>
</dbReference>
<organism evidence="4 5">
    <name type="scientific">Oncorhynchus mykiss</name>
    <name type="common">Rainbow trout</name>
    <name type="synonym">Salmo gairdneri</name>
    <dbReference type="NCBI Taxonomy" id="8022"/>
    <lineage>
        <taxon>Eukaryota</taxon>
        <taxon>Metazoa</taxon>
        <taxon>Chordata</taxon>
        <taxon>Craniata</taxon>
        <taxon>Vertebrata</taxon>
        <taxon>Euteleostomi</taxon>
        <taxon>Actinopterygii</taxon>
        <taxon>Neopterygii</taxon>
        <taxon>Teleostei</taxon>
        <taxon>Protacanthopterygii</taxon>
        <taxon>Salmoniformes</taxon>
        <taxon>Salmonidae</taxon>
        <taxon>Salmoninae</taxon>
        <taxon>Oncorhynchus</taxon>
    </lineage>
</organism>
<evidence type="ECO:0000313" key="4">
    <source>
        <dbReference type="EMBL" id="CDQ78566.1"/>
    </source>
</evidence>
<feature type="domain" description="RHD" evidence="3">
    <location>
        <begin position="55"/>
        <end position="228"/>
    </location>
</feature>
<dbReference type="GO" id="GO:0034097">
    <property type="term" value="P:response to cytokine"/>
    <property type="evidence" value="ECO:0007669"/>
    <property type="project" value="TreeGrafter"/>
</dbReference>
<gene>
    <name evidence="4" type="ORF">GSONMT00051276001</name>
</gene>
<evidence type="ECO:0000256" key="2">
    <source>
        <dbReference type="SAM" id="MobiDB-lite"/>
    </source>
</evidence>
<dbReference type="GO" id="GO:0033554">
    <property type="term" value="P:cellular response to stress"/>
    <property type="evidence" value="ECO:0007669"/>
    <property type="project" value="TreeGrafter"/>
</dbReference>
<feature type="compositionally biased region" description="Polar residues" evidence="2">
    <location>
        <begin position="411"/>
        <end position="424"/>
    </location>
</feature>
<sequence>MFVNSSHLLRNLWMGTAPFEPRGALGPSLLWAPPPLSLSFSIYIYNICLSLSVCAGNPFIEIIEQPKQRGMRFRYKCEGRSAGSTPGEKSNDTTKTHPAIKVHNYNGPLRVRVSLVTKNPPHKPHPHELVGKDCKHGYYEADLQERRVHSFQNLGIQCVKKKDVAEAVSCRLQTQNNPFNIPEANMWEEFDLNAVRLCFQASITLPTGELCPLEPVVSQPIYDNRAPNTAELKICRVNRNSGSCIGGDEIFLLCDKVQKEDIEVRFFQGSWEGKGTFSQADVHRQVAIVFCTPPYCDTNLTEPIRVKMQLRRPSDREVSEPMDFQFLPSDPDEYRLMEKRKRTEGMLQNLKLGSLMSGTMPAETRPFNIARRTVTAKPAASQPVMNPVVPPSAFSVKPQPYYNGPQPGKLFQTQPKSEASSTTAETWKFLNSLTLDSQPKATPVASFTTNPQASASTAASSQAFPTVNLLDFNGFAFHNFACPQEPVSAAPTPEPTSTFGVQGSQFKVDEELPEFPSFSEAQAPGTLDSINIEEFQAMLGQSCLAGEGPKSTNHHTGCGGSTWMNYPNSIVSLLHNEGMMDSSPSNASQPAALDDLDVLSSMDEDRLMSILNSGNQYSFVPGHQT</sequence>
<feature type="region of interest" description="Disordered" evidence="2">
    <location>
        <begin position="78"/>
        <end position="100"/>
    </location>
</feature>
<dbReference type="GO" id="GO:0045087">
    <property type="term" value="P:innate immune response"/>
    <property type="evidence" value="ECO:0007669"/>
    <property type="project" value="TreeGrafter"/>
</dbReference>
<dbReference type="Pfam" id="PF00554">
    <property type="entry name" value="RHD_DNA_bind"/>
    <property type="match status" value="1"/>
</dbReference>
<dbReference type="PROSITE" id="PS50254">
    <property type="entry name" value="REL_2"/>
    <property type="match status" value="1"/>
</dbReference>
<dbReference type="InterPro" id="IPR000451">
    <property type="entry name" value="NFkB/Dor"/>
</dbReference>
<dbReference type="GO" id="GO:0007249">
    <property type="term" value="P:canonical NF-kappaB signal transduction"/>
    <property type="evidence" value="ECO:0007669"/>
    <property type="project" value="TreeGrafter"/>
</dbReference>